<dbReference type="AlphaFoldDB" id="A0A6G0NL45"/>
<proteinExistence type="predicted"/>
<gene>
    <name evidence="1" type="ORF">PF004_g15526</name>
</gene>
<protein>
    <submittedName>
        <fullName evidence="1">Uncharacterized protein</fullName>
    </submittedName>
</protein>
<evidence type="ECO:0000313" key="2">
    <source>
        <dbReference type="Proteomes" id="UP000476176"/>
    </source>
</evidence>
<reference evidence="1 2" key="1">
    <citation type="submission" date="2018-09" db="EMBL/GenBank/DDBJ databases">
        <title>Genomic investigation of the strawberry pathogen Phytophthora fragariae indicates pathogenicity is determined by transcriptional variation in three key races.</title>
        <authorList>
            <person name="Adams T.M."/>
            <person name="Armitage A.D."/>
            <person name="Sobczyk M.K."/>
            <person name="Bates H.J."/>
            <person name="Dunwell J.M."/>
            <person name="Nellist C.F."/>
            <person name="Harrison R.J."/>
        </authorList>
    </citation>
    <scope>NUCLEOTIDE SEQUENCE [LARGE SCALE GENOMIC DNA]</scope>
    <source>
        <strain evidence="1 2">BC-23</strain>
    </source>
</reference>
<sequence>MSQVALSSLILEAIGKAHRIDNHVVVEAPEYLCLDYDSREGTEYLP</sequence>
<organism evidence="1 2">
    <name type="scientific">Phytophthora fragariae</name>
    <dbReference type="NCBI Taxonomy" id="53985"/>
    <lineage>
        <taxon>Eukaryota</taxon>
        <taxon>Sar</taxon>
        <taxon>Stramenopiles</taxon>
        <taxon>Oomycota</taxon>
        <taxon>Peronosporomycetes</taxon>
        <taxon>Peronosporales</taxon>
        <taxon>Peronosporaceae</taxon>
        <taxon>Phytophthora</taxon>
    </lineage>
</organism>
<comment type="caution">
    <text evidence="1">The sequence shown here is derived from an EMBL/GenBank/DDBJ whole genome shotgun (WGS) entry which is preliminary data.</text>
</comment>
<dbReference type="EMBL" id="QXGC01001047">
    <property type="protein sequence ID" value="KAE9212811.1"/>
    <property type="molecule type" value="Genomic_DNA"/>
</dbReference>
<name>A0A6G0NL45_9STRA</name>
<accession>A0A6G0NL45</accession>
<dbReference type="Proteomes" id="UP000476176">
    <property type="component" value="Unassembled WGS sequence"/>
</dbReference>
<evidence type="ECO:0000313" key="1">
    <source>
        <dbReference type="EMBL" id="KAE9212811.1"/>
    </source>
</evidence>